<proteinExistence type="inferred from homology"/>
<dbReference type="AlphaFoldDB" id="A0A2C6AWY1"/>
<keyword evidence="3 6" id="KW-0808">Transferase</keyword>
<accession>A0A2C6AWY1</accession>
<dbReference type="RefSeq" id="WP_098978239.1">
    <property type="nucleotide sequence ID" value="NZ_NIRJ01000001.1"/>
</dbReference>
<dbReference type="GO" id="GO:0008170">
    <property type="term" value="F:N-methyltransferase activity"/>
    <property type="evidence" value="ECO:0007669"/>
    <property type="project" value="InterPro"/>
</dbReference>
<dbReference type="EMBL" id="NIRJ01000001">
    <property type="protein sequence ID" value="PHH96131.1"/>
    <property type="molecule type" value="Genomic_DNA"/>
</dbReference>
<dbReference type="InterPro" id="IPR002052">
    <property type="entry name" value="DNA_methylase_N6_adenine_CS"/>
</dbReference>
<dbReference type="PROSITE" id="PS00092">
    <property type="entry name" value="N6_MTASE"/>
    <property type="match status" value="1"/>
</dbReference>
<evidence type="ECO:0000313" key="6">
    <source>
        <dbReference type="EMBL" id="PHH96131.1"/>
    </source>
</evidence>
<gene>
    <name evidence="6" type="ORF">CA840_01375</name>
</gene>
<dbReference type="GO" id="GO:0003677">
    <property type="term" value="F:DNA binding"/>
    <property type="evidence" value="ECO:0007669"/>
    <property type="project" value="InterPro"/>
</dbReference>
<protein>
    <recommendedName>
        <fullName evidence="4">Methyltransferase</fullName>
        <ecNumber evidence="4">2.1.1.-</ecNumber>
    </recommendedName>
</protein>
<dbReference type="SUPFAM" id="SSF53335">
    <property type="entry name" value="S-adenosyl-L-methionine-dependent methyltransferases"/>
    <property type="match status" value="1"/>
</dbReference>
<dbReference type="InterPro" id="IPR029063">
    <property type="entry name" value="SAM-dependent_MTases_sf"/>
</dbReference>
<dbReference type="Gene3D" id="3.40.50.150">
    <property type="entry name" value="Vaccinia Virus protein VP39"/>
    <property type="match status" value="1"/>
</dbReference>
<keyword evidence="2 6" id="KW-0489">Methyltransferase</keyword>
<dbReference type="InterPro" id="IPR002941">
    <property type="entry name" value="DNA_methylase_N4/N6"/>
</dbReference>
<organism evidence="6 7">
    <name type="scientific">Fusobacterium nucleatum subsp. polymorphum</name>
    <name type="common">Fusobacterium polymorphum</name>
    <dbReference type="NCBI Taxonomy" id="76857"/>
    <lineage>
        <taxon>Bacteria</taxon>
        <taxon>Fusobacteriati</taxon>
        <taxon>Fusobacteriota</taxon>
        <taxon>Fusobacteriia</taxon>
        <taxon>Fusobacteriales</taxon>
        <taxon>Fusobacteriaceae</taxon>
        <taxon>Fusobacterium</taxon>
    </lineage>
</organism>
<evidence type="ECO:0000259" key="5">
    <source>
        <dbReference type="Pfam" id="PF01555"/>
    </source>
</evidence>
<dbReference type="Pfam" id="PF01555">
    <property type="entry name" value="N6_N4_Mtase"/>
    <property type="match status" value="1"/>
</dbReference>
<feature type="domain" description="DNA methylase N-4/N-6" evidence="5">
    <location>
        <begin position="22"/>
        <end position="238"/>
    </location>
</feature>
<evidence type="ECO:0000256" key="4">
    <source>
        <dbReference type="RuleBase" id="RU362026"/>
    </source>
</evidence>
<comment type="caution">
    <text evidence="6">The sequence shown here is derived from an EMBL/GenBank/DDBJ whole genome shotgun (WGS) entry which is preliminary data.</text>
</comment>
<name>A0A2C6AWY1_FUSNP</name>
<evidence type="ECO:0000256" key="2">
    <source>
        <dbReference type="ARBA" id="ARBA00022603"/>
    </source>
</evidence>
<dbReference type="PRINTS" id="PR00508">
    <property type="entry name" value="S21N4MTFRASE"/>
</dbReference>
<evidence type="ECO:0000313" key="7">
    <source>
        <dbReference type="Proteomes" id="UP000225199"/>
    </source>
</evidence>
<dbReference type="NCBIfam" id="NF008572">
    <property type="entry name" value="PRK11524.1"/>
    <property type="match status" value="1"/>
</dbReference>
<dbReference type="InterPro" id="IPR001091">
    <property type="entry name" value="RM_Methyltransferase"/>
</dbReference>
<dbReference type="GO" id="GO:0032259">
    <property type="term" value="P:methylation"/>
    <property type="evidence" value="ECO:0007669"/>
    <property type="project" value="UniProtKB-KW"/>
</dbReference>
<comment type="similarity">
    <text evidence="1 4">Belongs to the N(4)/N(6)-methyltransferase family.</text>
</comment>
<reference evidence="6 7" key="1">
    <citation type="submission" date="2017-06" db="EMBL/GenBank/DDBJ databases">
        <title>Draft genome sequence of Fusobacterium nucleatum subsp. polymorphum KCOM 1002 (=ChDC F175).</title>
        <authorList>
            <person name="Kook J.-K."/>
            <person name="Park S.-N."/>
            <person name="Lim Y.K."/>
            <person name="Roh H."/>
        </authorList>
    </citation>
    <scope>NUCLEOTIDE SEQUENCE [LARGE SCALE GENOMIC DNA]</scope>
    <source>
        <strain evidence="7">KCOM 1002 (ChDC F175)</strain>
    </source>
</reference>
<dbReference type="EC" id="2.1.1.-" evidence="4"/>
<evidence type="ECO:0000256" key="3">
    <source>
        <dbReference type="ARBA" id="ARBA00022679"/>
    </source>
</evidence>
<dbReference type="Proteomes" id="UP000225199">
    <property type="component" value="Unassembled WGS sequence"/>
</dbReference>
<evidence type="ECO:0000256" key="1">
    <source>
        <dbReference type="ARBA" id="ARBA00006594"/>
    </source>
</evidence>
<sequence length="248" mass="29633">MHTKIMNMDIMEGLKNISNNSIECIFIDPPYNLGKKYKETTDYWKEEEEYLQWCYEWLELALKKLKKNGSIYFMCSTQYYAYFDIFLRARLNILSRIIWHYDSSGVQAKKHFGSLYEPIIFAVVNKNNYIFNYKDIMIETNTGAKRKLVDYRKNPPKLYNKEKVPGNVWYFPRVRYRMKEYVNHPSQKPEILLERIVKVSTNEGDTVLDLFSGSFSLGIVCKRLKRNYIGIEKSKEYCMNGEKRMNDI</sequence>